<sequence>MMQVKEKLLRPYFVSYRDLLRRNIEEVVRQLATTDPAYFLSVLELLQGRNCSRVDFKKIDMMFKSPGIEPVVKEFWKVWGHEQISRQVFPATVTNVSLTKPLYNAIPGMFRTLPDVADGSVNINAFPHVPIKEGLHSVIKCLKTQDISQSKTKSDLVDTKARSCVCSVCKIPSLASRPSSRLRMYGEFTVKNTHHTSTETQLLEVTKGGTETQLPEVTKGGTETQLPEVIMGGTETHLLEVTMGGTET</sequence>
<proteinExistence type="predicted"/>
<dbReference type="GeneID" id="106459860"/>
<evidence type="ECO:0000313" key="2">
    <source>
        <dbReference type="RefSeq" id="XP_013774986.1"/>
    </source>
</evidence>
<keyword evidence="1" id="KW-1185">Reference proteome</keyword>
<protein>
    <submittedName>
        <fullName evidence="2">Uncharacterized protein LOC106459860</fullName>
    </submittedName>
</protein>
<reference evidence="2" key="1">
    <citation type="submission" date="2025-08" db="UniProtKB">
        <authorList>
            <consortium name="RefSeq"/>
        </authorList>
    </citation>
    <scope>IDENTIFICATION</scope>
    <source>
        <tissue evidence="2">Muscle</tissue>
    </source>
</reference>
<evidence type="ECO:0000313" key="1">
    <source>
        <dbReference type="Proteomes" id="UP000694941"/>
    </source>
</evidence>
<name>A0ABM1B525_LIMPO</name>
<gene>
    <name evidence="2" type="primary">LOC106459860</name>
</gene>
<organism evidence="1 2">
    <name type="scientific">Limulus polyphemus</name>
    <name type="common">Atlantic horseshoe crab</name>
    <dbReference type="NCBI Taxonomy" id="6850"/>
    <lineage>
        <taxon>Eukaryota</taxon>
        <taxon>Metazoa</taxon>
        <taxon>Ecdysozoa</taxon>
        <taxon>Arthropoda</taxon>
        <taxon>Chelicerata</taxon>
        <taxon>Merostomata</taxon>
        <taxon>Xiphosura</taxon>
        <taxon>Limulidae</taxon>
        <taxon>Limulus</taxon>
    </lineage>
</organism>
<dbReference type="RefSeq" id="XP_013774986.1">
    <property type="nucleotide sequence ID" value="XM_013919532.2"/>
</dbReference>
<dbReference type="Proteomes" id="UP000694941">
    <property type="component" value="Unplaced"/>
</dbReference>
<accession>A0ABM1B525</accession>